<protein>
    <submittedName>
        <fullName evidence="2">Uncharacterized protein</fullName>
    </submittedName>
</protein>
<feature type="region of interest" description="Disordered" evidence="1">
    <location>
        <begin position="33"/>
        <end position="102"/>
    </location>
</feature>
<evidence type="ECO:0000256" key="1">
    <source>
        <dbReference type="SAM" id="MobiDB-lite"/>
    </source>
</evidence>
<dbReference type="AlphaFoldDB" id="A0AAD3XIU5"/>
<accession>A0AAD3XIU5</accession>
<dbReference type="Proteomes" id="UP001279734">
    <property type="component" value="Unassembled WGS sequence"/>
</dbReference>
<evidence type="ECO:0000313" key="2">
    <source>
        <dbReference type="EMBL" id="GMH06134.1"/>
    </source>
</evidence>
<organism evidence="2 3">
    <name type="scientific">Nepenthes gracilis</name>
    <name type="common">Slender pitcher plant</name>
    <dbReference type="NCBI Taxonomy" id="150966"/>
    <lineage>
        <taxon>Eukaryota</taxon>
        <taxon>Viridiplantae</taxon>
        <taxon>Streptophyta</taxon>
        <taxon>Embryophyta</taxon>
        <taxon>Tracheophyta</taxon>
        <taxon>Spermatophyta</taxon>
        <taxon>Magnoliopsida</taxon>
        <taxon>eudicotyledons</taxon>
        <taxon>Gunneridae</taxon>
        <taxon>Pentapetalae</taxon>
        <taxon>Caryophyllales</taxon>
        <taxon>Nepenthaceae</taxon>
        <taxon>Nepenthes</taxon>
    </lineage>
</organism>
<keyword evidence="3" id="KW-1185">Reference proteome</keyword>
<gene>
    <name evidence="2" type="ORF">Nepgr_007974</name>
</gene>
<reference evidence="2" key="1">
    <citation type="submission" date="2023-05" db="EMBL/GenBank/DDBJ databases">
        <title>Nepenthes gracilis genome sequencing.</title>
        <authorList>
            <person name="Fukushima K."/>
        </authorList>
    </citation>
    <scope>NUCLEOTIDE SEQUENCE</scope>
    <source>
        <strain evidence="2">SING2019-196</strain>
    </source>
</reference>
<name>A0AAD3XIU5_NEPGR</name>
<feature type="compositionally biased region" description="Low complexity" evidence="1">
    <location>
        <begin position="86"/>
        <end position="100"/>
    </location>
</feature>
<comment type="caution">
    <text evidence="2">The sequence shown here is derived from an EMBL/GenBank/DDBJ whole genome shotgun (WGS) entry which is preliminary data.</text>
</comment>
<evidence type="ECO:0000313" key="3">
    <source>
        <dbReference type="Proteomes" id="UP001279734"/>
    </source>
</evidence>
<sequence>MEISLIASEAPDGAGCSSQLKCQDGVSLFLASSPSGRPNHIPDHIPGSGSADPQRLPPAEVMHCFSEGVKSEHHQFPGNSGPNRVDGSSLSSDPGSSPPSWASVVEKKAFGGAAAFLCSAGDGKCYPWIGGFAARAGAVAQD</sequence>
<dbReference type="EMBL" id="BSYO01000006">
    <property type="protein sequence ID" value="GMH06134.1"/>
    <property type="molecule type" value="Genomic_DNA"/>
</dbReference>
<proteinExistence type="predicted"/>